<dbReference type="Gene3D" id="3.40.140.10">
    <property type="entry name" value="Cytidine Deaminase, domain 2"/>
    <property type="match status" value="1"/>
</dbReference>
<feature type="domain" description="JAB" evidence="7">
    <location>
        <begin position="19"/>
        <end position="133"/>
    </location>
</feature>
<evidence type="ECO:0000313" key="9">
    <source>
        <dbReference type="Proteomes" id="UP000183487"/>
    </source>
</evidence>
<evidence type="ECO:0000313" key="8">
    <source>
        <dbReference type="EMBL" id="SDR32772.1"/>
    </source>
</evidence>
<dbReference type="Pfam" id="PF14464">
    <property type="entry name" value="Prok-JAB"/>
    <property type="match status" value="1"/>
</dbReference>
<keyword evidence="6" id="KW-1133">Transmembrane helix</keyword>
<dbReference type="GO" id="GO:0006508">
    <property type="term" value="P:proteolysis"/>
    <property type="evidence" value="ECO:0007669"/>
    <property type="project" value="UniProtKB-KW"/>
</dbReference>
<evidence type="ECO:0000259" key="7">
    <source>
        <dbReference type="Pfam" id="PF14464"/>
    </source>
</evidence>
<dbReference type="InterPro" id="IPR028090">
    <property type="entry name" value="JAB_dom_prok"/>
</dbReference>
<dbReference type="EMBL" id="FNKP01000002">
    <property type="protein sequence ID" value="SDR32772.1"/>
    <property type="molecule type" value="Genomic_DNA"/>
</dbReference>
<evidence type="ECO:0000256" key="6">
    <source>
        <dbReference type="SAM" id="Phobius"/>
    </source>
</evidence>
<evidence type="ECO:0000256" key="2">
    <source>
        <dbReference type="ARBA" id="ARBA00022723"/>
    </source>
</evidence>
<gene>
    <name evidence="8" type="ORF">SAMN05443245_4674</name>
</gene>
<keyword evidence="3" id="KW-0378">Hydrolase</keyword>
<feature type="transmembrane region" description="Helical" evidence="6">
    <location>
        <begin position="123"/>
        <end position="144"/>
    </location>
</feature>
<organism evidence="8 9">
    <name type="scientific">Paraburkholderia fungorum</name>
    <dbReference type="NCBI Taxonomy" id="134537"/>
    <lineage>
        <taxon>Bacteria</taxon>
        <taxon>Pseudomonadati</taxon>
        <taxon>Pseudomonadota</taxon>
        <taxon>Betaproteobacteria</taxon>
        <taxon>Burkholderiales</taxon>
        <taxon>Burkholderiaceae</taxon>
        <taxon>Paraburkholderia</taxon>
    </lineage>
</organism>
<dbReference type="SUPFAM" id="SSF102712">
    <property type="entry name" value="JAB1/MPN domain"/>
    <property type="match status" value="1"/>
</dbReference>
<name>A0A1H1I568_9BURK</name>
<evidence type="ECO:0000256" key="1">
    <source>
        <dbReference type="ARBA" id="ARBA00022670"/>
    </source>
</evidence>
<proteinExistence type="predicted"/>
<evidence type="ECO:0000256" key="5">
    <source>
        <dbReference type="ARBA" id="ARBA00023049"/>
    </source>
</evidence>
<dbReference type="GO" id="GO:0046872">
    <property type="term" value="F:metal ion binding"/>
    <property type="evidence" value="ECO:0007669"/>
    <property type="project" value="UniProtKB-KW"/>
</dbReference>
<evidence type="ECO:0000256" key="4">
    <source>
        <dbReference type="ARBA" id="ARBA00022833"/>
    </source>
</evidence>
<dbReference type="Proteomes" id="UP000183487">
    <property type="component" value="Unassembled WGS sequence"/>
</dbReference>
<keyword evidence="2" id="KW-0479">Metal-binding</keyword>
<keyword evidence="6" id="KW-0472">Membrane</keyword>
<keyword evidence="9" id="KW-1185">Reference proteome</keyword>
<protein>
    <submittedName>
        <fullName evidence="8">JAB domain-containing protein</fullName>
    </submittedName>
</protein>
<reference evidence="9" key="1">
    <citation type="submission" date="2016-10" db="EMBL/GenBank/DDBJ databases">
        <authorList>
            <person name="Varghese N."/>
        </authorList>
    </citation>
    <scope>NUCLEOTIDE SEQUENCE [LARGE SCALE GENOMIC DNA]</scope>
    <source>
        <strain evidence="9">GAS106B</strain>
    </source>
</reference>
<keyword evidence="1" id="KW-0645">Protease</keyword>
<keyword evidence="5" id="KW-0482">Metalloprotease</keyword>
<keyword evidence="4" id="KW-0862">Zinc</keyword>
<dbReference type="RefSeq" id="WP_083380051.1">
    <property type="nucleotide sequence ID" value="NZ_FNKP01000002.1"/>
</dbReference>
<keyword evidence="6" id="KW-0812">Transmembrane</keyword>
<dbReference type="AlphaFoldDB" id="A0A1H1I568"/>
<dbReference type="OrthoDB" id="8763200at2"/>
<sequence>MLSFAIPGAQWQLVFSDDVINTLSAHVQRGRLTNESVGQLYSASLLSQEITLQIATVLRPKTAGRTRVVLDKTFVDAERRKMFEARLHCVGLWHTHPEPHPHPSSDDLALAEEAAQVAGKAELAGFVFVIVGTAPFPAGLYVGVHDGKRMHRATSVELAGGGAMVSDKPTSVAK</sequence>
<evidence type="ECO:0000256" key="3">
    <source>
        <dbReference type="ARBA" id="ARBA00022801"/>
    </source>
</evidence>
<dbReference type="GO" id="GO:0008237">
    <property type="term" value="F:metallopeptidase activity"/>
    <property type="evidence" value="ECO:0007669"/>
    <property type="project" value="UniProtKB-KW"/>
</dbReference>
<accession>A0A1H1I568</accession>